<dbReference type="GO" id="GO:0005524">
    <property type="term" value="F:ATP binding"/>
    <property type="evidence" value="ECO:0007669"/>
    <property type="project" value="UniProtKB-UniRule"/>
</dbReference>
<evidence type="ECO:0000256" key="20">
    <source>
        <dbReference type="SAM" id="Phobius"/>
    </source>
</evidence>
<dbReference type="SUPFAM" id="SSF52058">
    <property type="entry name" value="L domain-like"/>
    <property type="match status" value="1"/>
</dbReference>
<dbReference type="Pfam" id="PF23598">
    <property type="entry name" value="LRR_14"/>
    <property type="match status" value="1"/>
</dbReference>
<dbReference type="PROSITE" id="PS00107">
    <property type="entry name" value="PROTEIN_KINASE_ATP"/>
    <property type="match status" value="1"/>
</dbReference>
<dbReference type="PROSITE" id="PS00109">
    <property type="entry name" value="PROTEIN_KINASE_TYR"/>
    <property type="match status" value="1"/>
</dbReference>
<keyword evidence="12 19" id="KW-0067">ATP-binding</keyword>
<dbReference type="InterPro" id="IPR000719">
    <property type="entry name" value="Prot_kinase_dom"/>
</dbReference>
<evidence type="ECO:0000256" key="11">
    <source>
        <dbReference type="ARBA" id="ARBA00022777"/>
    </source>
</evidence>
<evidence type="ECO:0000256" key="1">
    <source>
        <dbReference type="ARBA" id="ARBA00004479"/>
    </source>
</evidence>
<dbReference type="PANTHER" id="PTHR48005:SF16">
    <property type="entry name" value="MDIS1-INTERACTING RECEPTOR LIKE KINASE 2-LIKE ISOFORM X1"/>
    <property type="match status" value="1"/>
</dbReference>
<keyword evidence="5" id="KW-0433">Leucine-rich repeat</keyword>
<evidence type="ECO:0000256" key="12">
    <source>
        <dbReference type="ARBA" id="ARBA00022840"/>
    </source>
</evidence>
<dbReference type="GO" id="GO:0006952">
    <property type="term" value="P:defense response"/>
    <property type="evidence" value="ECO:0007669"/>
    <property type="project" value="UniProtKB-ARBA"/>
</dbReference>
<evidence type="ECO:0000256" key="10">
    <source>
        <dbReference type="ARBA" id="ARBA00022741"/>
    </source>
</evidence>
<dbReference type="InterPro" id="IPR008266">
    <property type="entry name" value="Tyr_kinase_AS"/>
</dbReference>
<dbReference type="GO" id="GO:0016020">
    <property type="term" value="C:membrane"/>
    <property type="evidence" value="ECO:0007669"/>
    <property type="project" value="UniProtKB-SubCell"/>
</dbReference>
<feature type="transmembrane region" description="Helical" evidence="20">
    <location>
        <begin position="415"/>
        <end position="436"/>
    </location>
</feature>
<dbReference type="InterPro" id="IPR055414">
    <property type="entry name" value="LRR_R13L4/SHOC2-like"/>
</dbReference>
<proteinExistence type="predicted"/>
<accession>A0A164TWX2</accession>
<keyword evidence="16" id="KW-0325">Glycoprotein</keyword>
<evidence type="ECO:0000256" key="3">
    <source>
        <dbReference type="ARBA" id="ARBA00022527"/>
    </source>
</evidence>
<evidence type="ECO:0000256" key="2">
    <source>
        <dbReference type="ARBA" id="ARBA00012513"/>
    </source>
</evidence>
<evidence type="ECO:0000256" key="21">
    <source>
        <dbReference type="SAM" id="SignalP"/>
    </source>
</evidence>
<evidence type="ECO:0000256" key="5">
    <source>
        <dbReference type="ARBA" id="ARBA00022614"/>
    </source>
</evidence>
<keyword evidence="7 20" id="KW-0812">Transmembrane</keyword>
<comment type="catalytic activity">
    <reaction evidence="18">
        <text>L-seryl-[protein] + ATP = O-phospho-L-seryl-[protein] + ADP + H(+)</text>
        <dbReference type="Rhea" id="RHEA:17989"/>
        <dbReference type="Rhea" id="RHEA-COMP:9863"/>
        <dbReference type="Rhea" id="RHEA-COMP:11604"/>
        <dbReference type="ChEBI" id="CHEBI:15378"/>
        <dbReference type="ChEBI" id="CHEBI:29999"/>
        <dbReference type="ChEBI" id="CHEBI:30616"/>
        <dbReference type="ChEBI" id="CHEBI:83421"/>
        <dbReference type="ChEBI" id="CHEBI:456216"/>
        <dbReference type="EC" id="2.7.11.1"/>
    </reaction>
</comment>
<feature type="domain" description="Protein kinase" evidence="22">
    <location>
        <begin position="498"/>
        <end position="679"/>
    </location>
</feature>
<dbReference type="Gene3D" id="3.30.200.20">
    <property type="entry name" value="Phosphorylase Kinase, domain 1"/>
    <property type="match status" value="1"/>
</dbReference>
<dbReference type="PROSITE" id="PS50011">
    <property type="entry name" value="PROTEIN_KINASE_DOM"/>
    <property type="match status" value="1"/>
</dbReference>
<reference evidence="23" key="1">
    <citation type="journal article" date="2016" name="Nat. Genet.">
        <title>A high-quality carrot genome assembly provides new insights into carotenoid accumulation and asterid genome evolution.</title>
        <authorList>
            <person name="Iorizzo M."/>
            <person name="Ellison S."/>
            <person name="Senalik D."/>
            <person name="Zeng P."/>
            <person name="Satapoomin P."/>
            <person name="Huang J."/>
            <person name="Bowman M."/>
            <person name="Iovene M."/>
            <person name="Sanseverino W."/>
            <person name="Cavagnaro P."/>
            <person name="Yildiz M."/>
            <person name="Macko-Podgorni A."/>
            <person name="Moranska E."/>
            <person name="Grzebelus E."/>
            <person name="Grzebelus D."/>
            <person name="Ashrafi H."/>
            <person name="Zheng Z."/>
            <person name="Cheng S."/>
            <person name="Spooner D."/>
            <person name="Van Deynze A."/>
            <person name="Simon P."/>
        </authorList>
    </citation>
    <scope>NUCLEOTIDE SEQUENCE [LARGE SCALE GENOMIC DNA]</scope>
    <source>
        <tissue evidence="23">Leaf</tissue>
    </source>
</reference>
<dbReference type="FunFam" id="3.80.10.10:FF:000400">
    <property type="entry name" value="Nuclear pore complex protein NUP107"/>
    <property type="match status" value="1"/>
</dbReference>
<dbReference type="InterPro" id="IPR003591">
    <property type="entry name" value="Leu-rich_rpt_typical-subtyp"/>
</dbReference>
<dbReference type="SUPFAM" id="SSF56112">
    <property type="entry name" value="Protein kinase-like (PK-like)"/>
    <property type="match status" value="1"/>
</dbReference>
<name>A0A164TWX2_DAUCS</name>
<dbReference type="PANTHER" id="PTHR48005">
    <property type="entry name" value="LEUCINE RICH REPEAT KINASE 2"/>
    <property type="match status" value="1"/>
</dbReference>
<dbReference type="GO" id="GO:0051707">
    <property type="term" value="P:response to other organism"/>
    <property type="evidence" value="ECO:0007669"/>
    <property type="project" value="UniProtKB-ARBA"/>
</dbReference>
<keyword evidence="13 20" id="KW-1133">Transmembrane helix</keyword>
<dbReference type="Gene3D" id="3.80.10.10">
    <property type="entry name" value="Ribonuclease Inhibitor"/>
    <property type="match status" value="4"/>
</dbReference>
<keyword evidence="8 21" id="KW-0732">Signal</keyword>
<dbReference type="PROSITE" id="PS51450">
    <property type="entry name" value="LRR"/>
    <property type="match status" value="2"/>
</dbReference>
<dbReference type="EC" id="2.7.11.1" evidence="2"/>
<keyword evidence="9" id="KW-0677">Repeat</keyword>
<dbReference type="InterPro" id="IPR051420">
    <property type="entry name" value="Ser_Thr_Kinases_DiverseReg"/>
</dbReference>
<feature type="signal peptide" evidence="21">
    <location>
        <begin position="1"/>
        <end position="23"/>
    </location>
</feature>
<feature type="binding site" evidence="19">
    <location>
        <position position="526"/>
    </location>
    <ligand>
        <name>ATP</name>
        <dbReference type="ChEBI" id="CHEBI:30616"/>
    </ligand>
</feature>
<evidence type="ECO:0000256" key="19">
    <source>
        <dbReference type="PROSITE-ProRule" id="PRU10141"/>
    </source>
</evidence>
<dbReference type="Gene3D" id="1.10.510.10">
    <property type="entry name" value="Transferase(Phosphotransferase) domain 1"/>
    <property type="match status" value="1"/>
</dbReference>
<comment type="catalytic activity">
    <reaction evidence="17">
        <text>L-threonyl-[protein] + ATP = O-phospho-L-threonyl-[protein] + ADP + H(+)</text>
        <dbReference type="Rhea" id="RHEA:46608"/>
        <dbReference type="Rhea" id="RHEA-COMP:11060"/>
        <dbReference type="Rhea" id="RHEA-COMP:11605"/>
        <dbReference type="ChEBI" id="CHEBI:15378"/>
        <dbReference type="ChEBI" id="CHEBI:30013"/>
        <dbReference type="ChEBI" id="CHEBI:30616"/>
        <dbReference type="ChEBI" id="CHEBI:61977"/>
        <dbReference type="ChEBI" id="CHEBI:456216"/>
        <dbReference type="EC" id="2.7.11.1"/>
    </reaction>
</comment>
<dbReference type="FunFam" id="3.30.200.20:FF:000309">
    <property type="entry name" value="Leucine-rich repeat receptor protein kinase MSP1"/>
    <property type="match status" value="1"/>
</dbReference>
<dbReference type="InterPro" id="IPR001611">
    <property type="entry name" value="Leu-rich_rpt"/>
</dbReference>
<evidence type="ECO:0000256" key="13">
    <source>
        <dbReference type="ARBA" id="ARBA00022989"/>
    </source>
</evidence>
<dbReference type="InterPro" id="IPR011009">
    <property type="entry name" value="Kinase-like_dom_sf"/>
</dbReference>
<evidence type="ECO:0000256" key="18">
    <source>
        <dbReference type="ARBA" id="ARBA00048679"/>
    </source>
</evidence>
<evidence type="ECO:0000313" key="23">
    <source>
        <dbReference type="EMBL" id="KZM88094.1"/>
    </source>
</evidence>
<comment type="subcellular location">
    <subcellularLocation>
        <location evidence="1">Membrane</location>
        <topology evidence="1">Single-pass type I membrane protein</topology>
    </subcellularLocation>
</comment>
<dbReference type="InterPro" id="IPR017441">
    <property type="entry name" value="Protein_kinase_ATP_BS"/>
</dbReference>
<dbReference type="GO" id="GO:0004674">
    <property type="term" value="F:protein serine/threonine kinase activity"/>
    <property type="evidence" value="ECO:0007669"/>
    <property type="project" value="UniProtKB-KW"/>
</dbReference>
<keyword evidence="4" id="KW-0597">Phosphoprotein</keyword>
<evidence type="ECO:0000256" key="14">
    <source>
        <dbReference type="ARBA" id="ARBA00023136"/>
    </source>
</evidence>
<dbReference type="EMBL" id="LNRQ01000007">
    <property type="protein sequence ID" value="KZM88094.1"/>
    <property type="molecule type" value="Genomic_DNA"/>
</dbReference>
<keyword evidence="3" id="KW-0723">Serine/threonine-protein kinase</keyword>
<keyword evidence="10 19" id="KW-0547">Nucleotide-binding</keyword>
<feature type="chain" id="PRO_5007853489" description="non-specific serine/threonine protein kinase" evidence="21">
    <location>
        <begin position="24"/>
        <end position="679"/>
    </location>
</feature>
<organism evidence="23">
    <name type="scientific">Daucus carota subsp. sativus</name>
    <name type="common">Carrot</name>
    <dbReference type="NCBI Taxonomy" id="79200"/>
    <lineage>
        <taxon>Eukaryota</taxon>
        <taxon>Viridiplantae</taxon>
        <taxon>Streptophyta</taxon>
        <taxon>Embryophyta</taxon>
        <taxon>Tracheophyta</taxon>
        <taxon>Spermatophyta</taxon>
        <taxon>Magnoliopsida</taxon>
        <taxon>eudicotyledons</taxon>
        <taxon>Gunneridae</taxon>
        <taxon>Pentapetalae</taxon>
        <taxon>asterids</taxon>
        <taxon>campanulids</taxon>
        <taxon>Apiales</taxon>
        <taxon>Apiaceae</taxon>
        <taxon>Apioideae</taxon>
        <taxon>Scandiceae</taxon>
        <taxon>Daucinae</taxon>
        <taxon>Daucus</taxon>
        <taxon>Daucus sect. Daucus</taxon>
    </lineage>
</organism>
<evidence type="ECO:0000256" key="15">
    <source>
        <dbReference type="ARBA" id="ARBA00023170"/>
    </source>
</evidence>
<dbReference type="Gramene" id="KZM88094">
    <property type="protein sequence ID" value="KZM88094"/>
    <property type="gene ID" value="DCAR_025169"/>
</dbReference>
<protein>
    <recommendedName>
        <fullName evidence="2">non-specific serine/threonine protein kinase</fullName>
        <ecNumber evidence="2">2.7.11.1</ecNumber>
    </recommendedName>
</protein>
<evidence type="ECO:0000259" key="22">
    <source>
        <dbReference type="PROSITE" id="PS50011"/>
    </source>
</evidence>
<keyword evidence="6" id="KW-0808">Transferase</keyword>
<dbReference type="OMA" id="QLSWNQI"/>
<dbReference type="PRINTS" id="PR00019">
    <property type="entry name" value="LEURICHRPT"/>
</dbReference>
<evidence type="ECO:0000256" key="9">
    <source>
        <dbReference type="ARBA" id="ARBA00022737"/>
    </source>
</evidence>
<keyword evidence="14 20" id="KW-0472">Membrane</keyword>
<evidence type="ECO:0000256" key="17">
    <source>
        <dbReference type="ARBA" id="ARBA00047899"/>
    </source>
</evidence>
<evidence type="ECO:0000256" key="8">
    <source>
        <dbReference type="ARBA" id="ARBA00022729"/>
    </source>
</evidence>
<dbReference type="AlphaFoldDB" id="A0A164TWX2"/>
<dbReference type="InterPro" id="IPR032675">
    <property type="entry name" value="LRR_dom_sf"/>
</dbReference>
<evidence type="ECO:0000256" key="16">
    <source>
        <dbReference type="ARBA" id="ARBA00023180"/>
    </source>
</evidence>
<dbReference type="Pfam" id="PF00069">
    <property type="entry name" value="Pkinase"/>
    <property type="match status" value="1"/>
</dbReference>
<evidence type="ECO:0000256" key="6">
    <source>
        <dbReference type="ARBA" id="ARBA00022679"/>
    </source>
</evidence>
<keyword evidence="11" id="KW-0418">Kinase</keyword>
<dbReference type="SMART" id="SM00369">
    <property type="entry name" value="LRR_TYP"/>
    <property type="match status" value="6"/>
</dbReference>
<sequence length="679" mass="75198">MLSYSWITYILIALHALLAVAEASNTSSTTEAEALNSLGWWGNQIPLHPKENHCNWRGINCSEAGRVISIDLGSGEYHIGDELGKLNFSSFPFLERLDLGYCGLVGNVHYQIGTLSNLVHLSLHNNNLTGKLPSSMANLVQLKMLDLSHNNLSGSVPSVISSLKNLHFIDLAFNNFTGFIPEELGNLSNLVKLFLQKNIFTGTIPLALSSLTKLQHLDLSDNQLIGDIPFQESNLSQLLLLDVSNNRLSGSIPVFKTCYSLRHIDLSNNLLIGDIGTAFSTLTDLEILNLSSNQLNGTVPVFKKCSLHTLDLSHNLLTGQIPKELASCHDLRQVRLSYNNLSGGIPVEFQTLYSTKFDLSHNSLSGSIPETYSQVPPPLAISPSDVSDDGLNDNPDGDESDGGLVYHQDKWGVPILYIALPSATGVLILILALVFISRCAPKENQIKMIAKYIRDIIYRHAPKENQIKMIAKNGDIFSVWNYDGKIAYEDIIRATNNFDITYCIGTGGYGSVYQARLPAGKTVALKKLHRLEAQEPAFDRSFRNEVQVLSNTRHKNIVKLYGFCLHNRCMFLIYEYMEKGSLFHALRDDAYALELNWTRRVNIAKGIAHALSYIHHDCTPSIVHRDISSNNILLNCEMEAFVADFGAARLLDPDSSNKTVVAGTYGYIAPGSHILTYSF</sequence>
<keyword evidence="15" id="KW-0675">Receptor</keyword>
<dbReference type="Pfam" id="PF00560">
    <property type="entry name" value="LRR_1"/>
    <property type="match status" value="4"/>
</dbReference>
<gene>
    <name evidence="23" type="ORF">DCAR_025169</name>
</gene>
<dbReference type="Pfam" id="PF13855">
    <property type="entry name" value="LRR_8"/>
    <property type="match status" value="1"/>
</dbReference>
<comment type="caution">
    <text evidence="23">The sequence shown here is derived from an EMBL/GenBank/DDBJ whole genome shotgun (WGS) entry which is preliminary data.</text>
</comment>
<evidence type="ECO:0000256" key="7">
    <source>
        <dbReference type="ARBA" id="ARBA00022692"/>
    </source>
</evidence>
<evidence type="ECO:0000256" key="4">
    <source>
        <dbReference type="ARBA" id="ARBA00022553"/>
    </source>
</evidence>